<organism evidence="1 2">
    <name type="scientific">Araneus ventricosus</name>
    <name type="common">Orbweaver spider</name>
    <name type="synonym">Epeira ventricosa</name>
    <dbReference type="NCBI Taxonomy" id="182803"/>
    <lineage>
        <taxon>Eukaryota</taxon>
        <taxon>Metazoa</taxon>
        <taxon>Ecdysozoa</taxon>
        <taxon>Arthropoda</taxon>
        <taxon>Chelicerata</taxon>
        <taxon>Arachnida</taxon>
        <taxon>Araneae</taxon>
        <taxon>Araneomorphae</taxon>
        <taxon>Entelegynae</taxon>
        <taxon>Araneoidea</taxon>
        <taxon>Araneidae</taxon>
        <taxon>Araneus</taxon>
    </lineage>
</organism>
<dbReference type="AlphaFoldDB" id="A0A4Y2KEA3"/>
<comment type="caution">
    <text evidence="1">The sequence shown here is derived from an EMBL/GenBank/DDBJ whole genome shotgun (WGS) entry which is preliminary data.</text>
</comment>
<accession>A0A4Y2KEA3</accession>
<evidence type="ECO:0000313" key="1">
    <source>
        <dbReference type="EMBL" id="GBN00232.1"/>
    </source>
</evidence>
<proteinExistence type="predicted"/>
<reference evidence="1 2" key="1">
    <citation type="journal article" date="2019" name="Sci. Rep.">
        <title>Orb-weaving spider Araneus ventricosus genome elucidates the spidroin gene catalogue.</title>
        <authorList>
            <person name="Kono N."/>
            <person name="Nakamura H."/>
            <person name="Ohtoshi R."/>
            <person name="Moran D.A.P."/>
            <person name="Shinohara A."/>
            <person name="Yoshida Y."/>
            <person name="Fujiwara M."/>
            <person name="Mori M."/>
            <person name="Tomita M."/>
            <person name="Arakawa K."/>
        </authorList>
    </citation>
    <scope>NUCLEOTIDE SEQUENCE [LARGE SCALE GENOMIC DNA]</scope>
</reference>
<name>A0A4Y2KEA3_ARAVE</name>
<dbReference type="Proteomes" id="UP000499080">
    <property type="component" value="Unassembled WGS sequence"/>
</dbReference>
<keyword evidence="2" id="KW-1185">Reference proteome</keyword>
<gene>
    <name evidence="1" type="ORF">AVEN_38746_1</name>
</gene>
<protein>
    <submittedName>
        <fullName evidence="1">Uncharacterized protein</fullName>
    </submittedName>
</protein>
<dbReference type="EMBL" id="BGPR01004496">
    <property type="protein sequence ID" value="GBN00232.1"/>
    <property type="molecule type" value="Genomic_DNA"/>
</dbReference>
<evidence type="ECO:0000313" key="2">
    <source>
        <dbReference type="Proteomes" id="UP000499080"/>
    </source>
</evidence>
<sequence>MPVCQFPLSLDEGSYISGGDVIVIVDDLSKLLDSLNPTKIFQADDSQVWAMNCTQRVEPFFFSKIHSGARNRLSPVSVEWGGFRRIRSHRVKASSTMASDGCFGYLRINATEATDWR</sequence>